<evidence type="ECO:0000313" key="2">
    <source>
        <dbReference type="Proteomes" id="UP000028002"/>
    </source>
</evidence>
<reference evidence="1 2" key="1">
    <citation type="submission" date="2014-03" db="EMBL/GenBank/DDBJ databases">
        <title>Draft Genome of Photorhabdus temperata Meg1.</title>
        <authorList>
            <person name="Hurst S.G.IV."/>
            <person name="Morris K."/>
            <person name="Thomas K."/>
            <person name="Tisa L.S."/>
        </authorList>
    </citation>
    <scope>NUCLEOTIDE SEQUENCE [LARGE SCALE GENOMIC DNA]</scope>
    <source>
        <strain evidence="1 2">Meg1</strain>
    </source>
</reference>
<dbReference type="EMBL" id="JGVH01000072">
    <property type="protein sequence ID" value="KER01698.1"/>
    <property type="molecule type" value="Genomic_DNA"/>
</dbReference>
<dbReference type="Proteomes" id="UP000028002">
    <property type="component" value="Unassembled WGS sequence"/>
</dbReference>
<name>A0A081RSP5_PHOTE</name>
<gene>
    <name evidence="1" type="ORF">MEG1DRAFT_03654</name>
</gene>
<organism evidence="1 2">
    <name type="scientific">Photorhabdus temperata subsp. temperata Meg1</name>
    <dbReference type="NCBI Taxonomy" id="1393735"/>
    <lineage>
        <taxon>Bacteria</taxon>
        <taxon>Pseudomonadati</taxon>
        <taxon>Pseudomonadota</taxon>
        <taxon>Gammaproteobacteria</taxon>
        <taxon>Enterobacterales</taxon>
        <taxon>Morganellaceae</taxon>
        <taxon>Photorhabdus</taxon>
    </lineage>
</organism>
<evidence type="ECO:0000313" key="1">
    <source>
        <dbReference type="EMBL" id="KER01698.1"/>
    </source>
</evidence>
<proteinExistence type="predicted"/>
<protein>
    <submittedName>
        <fullName evidence="1">Uncharacterized protein</fullName>
    </submittedName>
</protein>
<comment type="caution">
    <text evidence="1">The sequence shown here is derived from an EMBL/GenBank/DDBJ whole genome shotgun (WGS) entry which is preliminary data.</text>
</comment>
<sequence>MVDTGYFGRKSGISRTFLILFRSTPKTAENFDSLIRLFVLVVLFLFNCRV</sequence>
<accession>A0A081RSP5</accession>
<dbReference type="AlphaFoldDB" id="A0A081RSP5"/>